<keyword evidence="2" id="KW-1185">Reference proteome</keyword>
<proteinExistence type="predicted"/>
<accession>A0A0B4EZ21</accession>
<evidence type="ECO:0000313" key="2">
    <source>
        <dbReference type="Proteomes" id="UP000031186"/>
    </source>
</evidence>
<dbReference type="Proteomes" id="UP000031186">
    <property type="component" value="Unassembled WGS sequence"/>
</dbReference>
<dbReference type="EMBL" id="AZNF01000010">
    <property type="protein sequence ID" value="KID63358.1"/>
    <property type="molecule type" value="Genomic_DNA"/>
</dbReference>
<sequence length="243" mass="26698">MYKPPPSLQTPCLYYFRLPSSTLAIPSRSFAKLGATSSKISVKLRAFNLITSPLPSPPGAFPRPRAASFPEIASVEPGSASMANDEDYMAFLDKANQDLDDGKALAAKQKKQSSAAFKAVDEGSQAPRVIRDACQDAVYVTEADEPFEEVSLKWSGDGLPDETEFAKLIKHWDADKADISIMDPVDWDSQGQYTKLIEAVREATKGNDVRVYSVVRDKTRTEYWVVSREEGRIVGVKALGVES</sequence>
<dbReference type="InterPro" id="IPR056539">
    <property type="entry name" value="NuiA-like"/>
</dbReference>
<dbReference type="Pfam" id="PF23151">
    <property type="entry name" value="NuiA_2"/>
    <property type="match status" value="1"/>
</dbReference>
<evidence type="ECO:0000313" key="1">
    <source>
        <dbReference type="EMBL" id="KID63358.1"/>
    </source>
</evidence>
<reference evidence="1 2" key="1">
    <citation type="journal article" date="2014" name="Proc. Natl. Acad. Sci. U.S.A.">
        <title>Trajectory and genomic determinants of fungal-pathogen speciation and host adaptation.</title>
        <authorList>
            <person name="Hu X."/>
            <person name="Xiao G."/>
            <person name="Zheng P."/>
            <person name="Shang Y."/>
            <person name="Su Y."/>
            <person name="Zhang X."/>
            <person name="Liu X."/>
            <person name="Zhan S."/>
            <person name="St Leger R.J."/>
            <person name="Wang C."/>
        </authorList>
    </citation>
    <scope>NUCLEOTIDE SEQUENCE [LARGE SCALE GENOMIC DNA]</scope>
    <source>
        <strain evidence="1 2">ARSEF 549</strain>
    </source>
</reference>
<dbReference type="OrthoDB" id="5366485at2759"/>
<feature type="non-terminal residue" evidence="1">
    <location>
        <position position="1"/>
    </location>
</feature>
<protein>
    <submittedName>
        <fullName evidence="1">Uncharacterized protein</fullName>
    </submittedName>
</protein>
<dbReference type="PANTHER" id="PTHR42093:SF1">
    <property type="match status" value="1"/>
</dbReference>
<dbReference type="PANTHER" id="PTHR42093">
    <property type="match status" value="1"/>
</dbReference>
<organism evidence="1 2">
    <name type="scientific">Metarhizium anisopliae (strain ARSEF 549)</name>
    <dbReference type="NCBI Taxonomy" id="3151832"/>
    <lineage>
        <taxon>Eukaryota</taxon>
        <taxon>Fungi</taxon>
        <taxon>Dikarya</taxon>
        <taxon>Ascomycota</taxon>
        <taxon>Pezizomycotina</taxon>
        <taxon>Sordariomycetes</taxon>
        <taxon>Hypocreomycetidae</taxon>
        <taxon>Hypocreales</taxon>
        <taxon>Clavicipitaceae</taxon>
        <taxon>Metarhizium</taxon>
    </lineage>
</organism>
<gene>
    <name evidence="1" type="ORF">MAN_07559</name>
</gene>
<dbReference type="Gene3D" id="3.40.1460.10">
    <property type="entry name" value="Nuclease A inhibitor-like"/>
    <property type="match status" value="1"/>
</dbReference>
<dbReference type="HOGENOM" id="CLU_092474_1_0_1"/>
<name>A0A0B4EZ21_METAF</name>
<comment type="caution">
    <text evidence="1">The sequence shown here is derived from an EMBL/GenBank/DDBJ whole genome shotgun (WGS) entry which is preliminary data.</text>
</comment>
<dbReference type="VEuPathDB" id="FungiDB:MAN_07559"/>
<dbReference type="AlphaFoldDB" id="A0A0B4EZ21"/>